<feature type="signal peptide" evidence="1">
    <location>
        <begin position="1"/>
        <end position="21"/>
    </location>
</feature>
<evidence type="ECO:0000313" key="2">
    <source>
        <dbReference type="EMBL" id="MBB6522998.1"/>
    </source>
</evidence>
<evidence type="ECO:0000313" key="3">
    <source>
        <dbReference type="Proteomes" id="UP000528457"/>
    </source>
</evidence>
<comment type="caution">
    <text evidence="2">The sequence shown here is derived from an EMBL/GenBank/DDBJ whole genome shotgun (WGS) entry which is preliminary data.</text>
</comment>
<dbReference type="Gene3D" id="2.60.40.650">
    <property type="match status" value="1"/>
</dbReference>
<organism evidence="2 3">
    <name type="scientific">Pseudoteredinibacter isoporae</name>
    <dbReference type="NCBI Taxonomy" id="570281"/>
    <lineage>
        <taxon>Bacteria</taxon>
        <taxon>Pseudomonadati</taxon>
        <taxon>Pseudomonadota</taxon>
        <taxon>Gammaproteobacteria</taxon>
        <taxon>Cellvibrionales</taxon>
        <taxon>Cellvibrionaceae</taxon>
        <taxon>Pseudoteredinibacter</taxon>
    </lineage>
</organism>
<accession>A0A7X0JWG8</accession>
<sequence length="408" mass="43861">MKIWQAAAFTLSAAIASTASAYQVSGSKWEDGKFRLYVGIPATVPTLDLDNNPITWNFIIQQAVAAWDNPVQGLEITVVDQTSNPCDGYTGTDGVTIGGPVVNPNAGNPTRDDTTAVQNGIGLDDDVCGSAFGSDVYAVTLLRSVSNQPALYQEADIIFNSNFQYDIHNNSFSSSATPGSVTTPLDARRLAIKQLGFALGLIEEPNIPSIMHPNAATRSITNPTTDDLQGMRILYPNPVASTDPDIRLAVEEPNNSQIKSGISNIRGWAIGLKDIRLVEVSLDGGAFQPIPYGSVRSDVASTFSQYPKSGNSGFSMIFNWSSLSNGQHQISVRAHDIDDNVVTVNRSFTVARFNDSFIDNVNIAGSSSISNQKTVTLNNVNADNVNYTVKLEWDNAAQKFNVVSTQAE</sequence>
<dbReference type="AlphaFoldDB" id="A0A7X0JWG8"/>
<keyword evidence="1" id="KW-0732">Signal</keyword>
<dbReference type="SUPFAM" id="SSF55486">
    <property type="entry name" value="Metalloproteases ('zincins'), catalytic domain"/>
    <property type="match status" value="1"/>
</dbReference>
<keyword evidence="3" id="KW-1185">Reference proteome</keyword>
<dbReference type="Gene3D" id="3.40.390.10">
    <property type="entry name" value="Collagenase (Catalytic Domain)"/>
    <property type="match status" value="1"/>
</dbReference>
<dbReference type="EMBL" id="JACHHT010000002">
    <property type="protein sequence ID" value="MBB6522998.1"/>
    <property type="molecule type" value="Genomic_DNA"/>
</dbReference>
<dbReference type="GO" id="GO:0008237">
    <property type="term" value="F:metallopeptidase activity"/>
    <property type="evidence" value="ECO:0007669"/>
    <property type="project" value="InterPro"/>
</dbReference>
<proteinExistence type="predicted"/>
<dbReference type="RefSeq" id="WP_166843190.1">
    <property type="nucleotide sequence ID" value="NZ_JAAONY010000002.1"/>
</dbReference>
<dbReference type="InterPro" id="IPR024079">
    <property type="entry name" value="MetalloPept_cat_dom_sf"/>
</dbReference>
<dbReference type="InParanoid" id="A0A7X0JWG8"/>
<protein>
    <submittedName>
        <fullName evidence="2">Uncharacterized protein</fullName>
    </submittedName>
</protein>
<gene>
    <name evidence="2" type="ORF">HNR48_003283</name>
</gene>
<feature type="chain" id="PRO_5030719054" evidence="1">
    <location>
        <begin position="22"/>
        <end position="408"/>
    </location>
</feature>
<evidence type="ECO:0000256" key="1">
    <source>
        <dbReference type="SAM" id="SignalP"/>
    </source>
</evidence>
<name>A0A7X0JWG8_9GAMM</name>
<reference evidence="2 3" key="1">
    <citation type="submission" date="2020-08" db="EMBL/GenBank/DDBJ databases">
        <title>Genomic Encyclopedia of Type Strains, Phase IV (KMG-IV): sequencing the most valuable type-strain genomes for metagenomic binning, comparative biology and taxonomic classification.</title>
        <authorList>
            <person name="Goeker M."/>
        </authorList>
    </citation>
    <scope>NUCLEOTIDE SEQUENCE [LARGE SCALE GENOMIC DNA]</scope>
    <source>
        <strain evidence="2 3">DSM 22368</strain>
    </source>
</reference>
<dbReference type="Proteomes" id="UP000528457">
    <property type="component" value="Unassembled WGS sequence"/>
</dbReference>